<feature type="compositionally biased region" description="Polar residues" evidence="1">
    <location>
        <begin position="149"/>
        <end position="183"/>
    </location>
</feature>
<sequence>MMMKINRRTTLTTTDRVSLKERRTVFYRHTRPEEWWIRIRTTTTPRIFANHNYDFSRFRTLDSESNRRKEDEWMDIQKLLATYSYTTSSRWTPRHHRFSRGGVQPVKYICKCNTEEIQTTVQPRRRPFDAQHRNSPPIQQRRSIRDTPLRNSTVSIEMQPSENNNSNVERATTSVEQQTSNLPPTYDSVVEESGVIIIIQQQSLLPPTYDAFMQGNNEREETDS</sequence>
<dbReference type="Proteomes" id="UP000663881">
    <property type="component" value="Unassembled WGS sequence"/>
</dbReference>
<proteinExistence type="predicted"/>
<evidence type="ECO:0000256" key="1">
    <source>
        <dbReference type="SAM" id="MobiDB-lite"/>
    </source>
</evidence>
<evidence type="ECO:0000313" key="3">
    <source>
        <dbReference type="EMBL" id="CAF3818813.1"/>
    </source>
</evidence>
<evidence type="ECO:0000313" key="4">
    <source>
        <dbReference type="Proteomes" id="UP000663891"/>
    </source>
</evidence>
<accession>A0A813R3I2</accession>
<name>A0A813R3I2_9BILA</name>
<dbReference type="Proteomes" id="UP000663891">
    <property type="component" value="Unassembled WGS sequence"/>
</dbReference>
<dbReference type="OrthoDB" id="10070478at2759"/>
<organism evidence="2 4">
    <name type="scientific">Adineta steineri</name>
    <dbReference type="NCBI Taxonomy" id="433720"/>
    <lineage>
        <taxon>Eukaryota</taxon>
        <taxon>Metazoa</taxon>
        <taxon>Spiralia</taxon>
        <taxon>Gnathifera</taxon>
        <taxon>Rotifera</taxon>
        <taxon>Eurotatoria</taxon>
        <taxon>Bdelloidea</taxon>
        <taxon>Adinetida</taxon>
        <taxon>Adinetidae</taxon>
        <taxon>Adineta</taxon>
    </lineage>
</organism>
<comment type="caution">
    <text evidence="2">The sequence shown here is derived from an EMBL/GenBank/DDBJ whole genome shotgun (WGS) entry which is preliminary data.</text>
</comment>
<gene>
    <name evidence="3" type="ORF">OKA104_LOCUS19539</name>
    <name evidence="2" type="ORF">VCS650_LOCUS2650</name>
</gene>
<dbReference type="EMBL" id="CAJNON010000013">
    <property type="protein sequence ID" value="CAF0775991.1"/>
    <property type="molecule type" value="Genomic_DNA"/>
</dbReference>
<protein>
    <submittedName>
        <fullName evidence="2">Uncharacterized protein</fullName>
    </submittedName>
</protein>
<feature type="region of interest" description="Disordered" evidence="1">
    <location>
        <begin position="121"/>
        <end position="184"/>
    </location>
</feature>
<dbReference type="EMBL" id="CAJOAY010001263">
    <property type="protein sequence ID" value="CAF3818813.1"/>
    <property type="molecule type" value="Genomic_DNA"/>
</dbReference>
<evidence type="ECO:0000313" key="2">
    <source>
        <dbReference type="EMBL" id="CAF0775991.1"/>
    </source>
</evidence>
<dbReference type="AlphaFoldDB" id="A0A813R3I2"/>
<reference evidence="2" key="1">
    <citation type="submission" date="2021-02" db="EMBL/GenBank/DDBJ databases">
        <authorList>
            <person name="Nowell W R."/>
        </authorList>
    </citation>
    <scope>NUCLEOTIDE SEQUENCE</scope>
</reference>